<reference evidence="1" key="2">
    <citation type="submission" date="2020-09" db="EMBL/GenBank/DDBJ databases">
        <authorList>
            <person name="Sun Q."/>
            <person name="Zhou Y."/>
        </authorList>
    </citation>
    <scope>NUCLEOTIDE SEQUENCE</scope>
    <source>
        <strain evidence="1">CGMCC 1.12987</strain>
    </source>
</reference>
<dbReference type="AlphaFoldDB" id="A0A917G0T5"/>
<dbReference type="Proteomes" id="UP000644756">
    <property type="component" value="Unassembled WGS sequence"/>
</dbReference>
<comment type="caution">
    <text evidence="1">The sequence shown here is derived from an EMBL/GenBank/DDBJ whole genome shotgun (WGS) entry which is preliminary data.</text>
</comment>
<organism evidence="1 2">
    <name type="scientific">Paenibacillus abyssi</name>
    <dbReference type="NCBI Taxonomy" id="1340531"/>
    <lineage>
        <taxon>Bacteria</taxon>
        <taxon>Bacillati</taxon>
        <taxon>Bacillota</taxon>
        <taxon>Bacilli</taxon>
        <taxon>Bacillales</taxon>
        <taxon>Paenibacillaceae</taxon>
        <taxon>Paenibacillus</taxon>
    </lineage>
</organism>
<reference evidence="1" key="1">
    <citation type="journal article" date="2014" name="Int. J. Syst. Evol. Microbiol.">
        <title>Complete genome sequence of Corynebacterium casei LMG S-19264T (=DSM 44701T), isolated from a smear-ripened cheese.</title>
        <authorList>
            <consortium name="US DOE Joint Genome Institute (JGI-PGF)"/>
            <person name="Walter F."/>
            <person name="Albersmeier A."/>
            <person name="Kalinowski J."/>
            <person name="Ruckert C."/>
        </authorList>
    </citation>
    <scope>NUCLEOTIDE SEQUENCE</scope>
    <source>
        <strain evidence="1">CGMCC 1.12987</strain>
    </source>
</reference>
<evidence type="ECO:0008006" key="3">
    <source>
        <dbReference type="Google" id="ProtNLM"/>
    </source>
</evidence>
<sequence>MNIERGEDFYMVGEFWNRELAACQQFLDTIDYWIDLFDVSLHYKLHAASQEGSSFDLTTIFEGTLVNSHPMHAVTFVDNHDSQPNESLG</sequence>
<dbReference type="InterPro" id="IPR017853">
    <property type="entry name" value="GH"/>
</dbReference>
<dbReference type="Gene3D" id="3.20.20.80">
    <property type="entry name" value="Glycosidases"/>
    <property type="match status" value="1"/>
</dbReference>
<proteinExistence type="predicted"/>
<evidence type="ECO:0000313" key="1">
    <source>
        <dbReference type="EMBL" id="GGG16716.1"/>
    </source>
</evidence>
<protein>
    <recommendedName>
        <fullName evidence="3">Glycosyl hydrolase family 13 catalytic domain-containing protein</fullName>
    </recommendedName>
</protein>
<accession>A0A917G0T5</accession>
<dbReference type="SUPFAM" id="SSF51445">
    <property type="entry name" value="(Trans)glycosidases"/>
    <property type="match status" value="1"/>
</dbReference>
<name>A0A917G0T5_9BACL</name>
<evidence type="ECO:0000313" key="2">
    <source>
        <dbReference type="Proteomes" id="UP000644756"/>
    </source>
</evidence>
<gene>
    <name evidence="1" type="ORF">GCM10010916_36950</name>
</gene>
<keyword evidence="2" id="KW-1185">Reference proteome</keyword>
<dbReference type="EMBL" id="BMGR01000013">
    <property type="protein sequence ID" value="GGG16716.1"/>
    <property type="molecule type" value="Genomic_DNA"/>
</dbReference>